<sequence length="304" mass="35365">MRENMHHDTNQRRTSSNIDEPVSQIGCALRLPLLLLHLHPLLRLTQMSQFMMLQGPYAPGHEKPLLRLSFTSCVVGTVSLPLLGLTTCIFISSVFHFEDSTDTHCKVPNYLPSISASISLSPECHIWRFCIGLHSAPRFLVAVAYFNFYKRHFSTRFREWLLSYLNFMCAITENFGVLLLTYVSSNETYLVHKEGFVLFIASSVIHMMLTCWLWQLMKKHSLIPEDGKSLHWKIRCLVLNVAFCGLAAYFYWKHNMFCEPGSYTFFALFEYCVVFSNMAFHLTAFWDFKTREMVVISPEEYKDF</sequence>
<evidence type="ECO:0000313" key="2">
    <source>
        <dbReference type="Proteomes" id="UP001157502"/>
    </source>
</evidence>
<organism evidence="1 2">
    <name type="scientific">Dallia pectoralis</name>
    <name type="common">Alaska blackfish</name>
    <dbReference type="NCBI Taxonomy" id="75939"/>
    <lineage>
        <taxon>Eukaryota</taxon>
        <taxon>Metazoa</taxon>
        <taxon>Chordata</taxon>
        <taxon>Craniata</taxon>
        <taxon>Vertebrata</taxon>
        <taxon>Euteleostomi</taxon>
        <taxon>Actinopterygii</taxon>
        <taxon>Neopterygii</taxon>
        <taxon>Teleostei</taxon>
        <taxon>Protacanthopterygii</taxon>
        <taxon>Esociformes</taxon>
        <taxon>Umbridae</taxon>
        <taxon>Dallia</taxon>
    </lineage>
</organism>
<dbReference type="Proteomes" id="UP001157502">
    <property type="component" value="Chromosome 21"/>
</dbReference>
<gene>
    <name evidence="1" type="ORF">DPEC_G00242900</name>
</gene>
<dbReference type="EMBL" id="CM055748">
    <property type="protein sequence ID" value="KAJ7995280.1"/>
    <property type="molecule type" value="Genomic_DNA"/>
</dbReference>
<evidence type="ECO:0000313" key="1">
    <source>
        <dbReference type="EMBL" id="KAJ7995280.1"/>
    </source>
</evidence>
<reference evidence="1" key="1">
    <citation type="submission" date="2021-05" db="EMBL/GenBank/DDBJ databases">
        <authorList>
            <person name="Pan Q."/>
            <person name="Jouanno E."/>
            <person name="Zahm M."/>
            <person name="Klopp C."/>
            <person name="Cabau C."/>
            <person name="Louis A."/>
            <person name="Berthelot C."/>
            <person name="Parey E."/>
            <person name="Roest Crollius H."/>
            <person name="Montfort J."/>
            <person name="Robinson-Rechavi M."/>
            <person name="Bouchez O."/>
            <person name="Lampietro C."/>
            <person name="Lopez Roques C."/>
            <person name="Donnadieu C."/>
            <person name="Postlethwait J."/>
            <person name="Bobe J."/>
            <person name="Dillon D."/>
            <person name="Chandos A."/>
            <person name="von Hippel F."/>
            <person name="Guiguen Y."/>
        </authorList>
    </citation>
    <scope>NUCLEOTIDE SEQUENCE</scope>
    <source>
        <strain evidence="1">YG-Jan2019</strain>
    </source>
</reference>
<comment type="caution">
    <text evidence="1">The sequence shown here is derived from an EMBL/GenBank/DDBJ whole genome shotgun (WGS) entry which is preliminary data.</text>
</comment>
<accession>A0ACC2FVL7</accession>
<proteinExistence type="predicted"/>
<name>A0ACC2FVL7_DALPE</name>
<keyword evidence="2" id="KW-1185">Reference proteome</keyword>
<protein>
    <submittedName>
        <fullName evidence="1">Uncharacterized protein</fullName>
    </submittedName>
</protein>